<dbReference type="EMBL" id="CT868385">
    <property type="protein sequence ID" value="CAK80894.1"/>
    <property type="molecule type" value="Genomic_DNA"/>
</dbReference>
<keyword evidence="1" id="KW-0694">RNA-binding</keyword>
<dbReference type="Pfam" id="PF00076">
    <property type="entry name" value="RRM_1"/>
    <property type="match status" value="1"/>
</dbReference>
<dbReference type="CDD" id="cd00590">
    <property type="entry name" value="RRM_SF"/>
    <property type="match status" value="1"/>
</dbReference>
<dbReference type="Pfam" id="PF13893">
    <property type="entry name" value="RRM_5"/>
    <property type="match status" value="2"/>
</dbReference>
<dbReference type="PROSITE" id="PS50102">
    <property type="entry name" value="RRM"/>
    <property type="match status" value="1"/>
</dbReference>
<dbReference type="InParanoid" id="A0DCX7"/>
<dbReference type="FunCoup" id="A0DCX7">
    <property type="interactions" value="129"/>
</dbReference>
<dbReference type="Proteomes" id="UP000000600">
    <property type="component" value="Unassembled WGS sequence"/>
</dbReference>
<dbReference type="GO" id="GO:0003723">
    <property type="term" value="F:RNA binding"/>
    <property type="evidence" value="ECO:0000318"/>
    <property type="project" value="GO_Central"/>
</dbReference>
<dbReference type="RefSeq" id="XP_001448291.1">
    <property type="nucleotide sequence ID" value="XM_001448254.1"/>
</dbReference>
<dbReference type="STRING" id="5888.A0DCX7"/>
<dbReference type="AlphaFoldDB" id="A0DCX7"/>
<dbReference type="OMA" id="PNSIQVE"/>
<dbReference type="KEGG" id="ptm:GSPATT00015753001"/>
<reference evidence="3 4" key="1">
    <citation type="journal article" date="2006" name="Nature">
        <title>Global trends of whole-genome duplications revealed by the ciliate Paramecium tetraurelia.</title>
        <authorList>
            <consortium name="Genoscope"/>
            <person name="Aury J.-M."/>
            <person name="Jaillon O."/>
            <person name="Duret L."/>
            <person name="Noel B."/>
            <person name="Jubin C."/>
            <person name="Porcel B.M."/>
            <person name="Segurens B."/>
            <person name="Daubin V."/>
            <person name="Anthouard V."/>
            <person name="Aiach N."/>
            <person name="Arnaiz O."/>
            <person name="Billaut A."/>
            <person name="Beisson J."/>
            <person name="Blanc I."/>
            <person name="Bouhouche K."/>
            <person name="Camara F."/>
            <person name="Duharcourt S."/>
            <person name="Guigo R."/>
            <person name="Gogendeau D."/>
            <person name="Katinka M."/>
            <person name="Keller A.-M."/>
            <person name="Kissmehl R."/>
            <person name="Klotz C."/>
            <person name="Koll F."/>
            <person name="Le Moue A."/>
            <person name="Lepere C."/>
            <person name="Malinsky S."/>
            <person name="Nowacki M."/>
            <person name="Nowak J.K."/>
            <person name="Plattner H."/>
            <person name="Poulain J."/>
            <person name="Ruiz F."/>
            <person name="Serrano V."/>
            <person name="Zagulski M."/>
            <person name="Dessen P."/>
            <person name="Betermier M."/>
            <person name="Weissenbach J."/>
            <person name="Scarpelli C."/>
            <person name="Schachter V."/>
            <person name="Sperling L."/>
            <person name="Meyer E."/>
            <person name="Cohen J."/>
            <person name="Wincker P."/>
        </authorList>
    </citation>
    <scope>NUCLEOTIDE SEQUENCE [LARGE SCALE GENOMIC DNA]</scope>
    <source>
        <strain evidence="3 4">Stock d4-2</strain>
    </source>
</reference>
<dbReference type="InterPro" id="IPR000504">
    <property type="entry name" value="RRM_dom"/>
</dbReference>
<dbReference type="OrthoDB" id="193499at2759"/>
<evidence type="ECO:0000313" key="3">
    <source>
        <dbReference type="EMBL" id="CAK80894.1"/>
    </source>
</evidence>
<keyword evidence="4" id="KW-1185">Reference proteome</keyword>
<dbReference type="HOGENOM" id="CLU_048368_0_0_1"/>
<dbReference type="PANTHER" id="PTHR15592">
    <property type="entry name" value="MATRIN 3/NUCLEAR PROTEIN 220-RELATED"/>
    <property type="match status" value="1"/>
</dbReference>
<dbReference type="InterPro" id="IPR012677">
    <property type="entry name" value="Nucleotide-bd_a/b_plait_sf"/>
</dbReference>
<evidence type="ECO:0000313" key="4">
    <source>
        <dbReference type="Proteomes" id="UP000000600"/>
    </source>
</evidence>
<feature type="domain" description="RRM" evidence="2">
    <location>
        <begin position="351"/>
        <end position="427"/>
    </location>
</feature>
<dbReference type="Gene3D" id="3.30.70.330">
    <property type="match status" value="3"/>
</dbReference>
<accession>A0DCX7</accession>
<dbReference type="CDD" id="cd12422">
    <property type="entry name" value="RRM2_PTBP1_hnRNPL_like"/>
    <property type="match status" value="1"/>
</dbReference>
<dbReference type="FunFam" id="3.30.70.330:FF:000566">
    <property type="entry name" value="Uncharacterized protein"/>
    <property type="match status" value="1"/>
</dbReference>
<name>A0DCX7_PARTE</name>
<gene>
    <name evidence="3" type="ORF">GSPATT00015753001</name>
</gene>
<evidence type="ECO:0000256" key="1">
    <source>
        <dbReference type="PROSITE-ProRule" id="PRU00176"/>
    </source>
</evidence>
<proteinExistence type="predicted"/>
<dbReference type="SUPFAM" id="SSF54928">
    <property type="entry name" value="RNA-binding domain, RBD"/>
    <property type="match status" value="3"/>
</dbReference>
<dbReference type="GeneID" id="5034076"/>
<dbReference type="InterPro" id="IPR035979">
    <property type="entry name" value="RBD_domain_sf"/>
</dbReference>
<evidence type="ECO:0000259" key="2">
    <source>
        <dbReference type="PROSITE" id="PS50102"/>
    </source>
</evidence>
<protein>
    <recommendedName>
        <fullName evidence="2">RRM domain-containing protein</fullName>
    </recommendedName>
</protein>
<dbReference type="SMART" id="SM00360">
    <property type="entry name" value="RRM"/>
    <property type="match status" value="3"/>
</dbReference>
<sequence>MANSSVVLICIQNPDFINITVTHVYQNFIQFGTIEKILIFERNKPIWKALVQFDSVRSALNALQLNNTIMHGLSILVYESNRKGLDFQARNQYARYYTAQQVQGIVHSTELPKTDSINKWLPHSQMLSPQTGMPSIPTQFAEALNFDKADGASDYDSQEEATEDKQEELSNQFVKCMGDNLTQLFQFSPGQRISTSQQLPNSIQVEKQIFQSEILPQSNSDHFYLEKLITKVLYANWFDPKQTSMTMIYNIFSTFGNIQKMIFFKTKCNVLIEYSTEVSVKFLLTNFNEGNPTLFGQKLKVYPSNYEFIFFRNCEEGQLPKNTEEEEFYLGNEASFRYKDNNFKYLVSPSQQIMLTNLKKEFCEEGIIYQTFSKFGQIEKIKIFCEEKNKNKCLIRYQELDSAIQAMAIMHNYEYNKRKIQIFFSKNKT</sequence>
<dbReference type="eggNOG" id="KOG1190">
    <property type="taxonomic scope" value="Eukaryota"/>
</dbReference>
<organism evidence="3 4">
    <name type="scientific">Paramecium tetraurelia</name>
    <dbReference type="NCBI Taxonomy" id="5888"/>
    <lineage>
        <taxon>Eukaryota</taxon>
        <taxon>Sar</taxon>
        <taxon>Alveolata</taxon>
        <taxon>Ciliophora</taxon>
        <taxon>Intramacronucleata</taxon>
        <taxon>Oligohymenophorea</taxon>
        <taxon>Peniculida</taxon>
        <taxon>Parameciidae</taxon>
        <taxon>Paramecium</taxon>
    </lineage>
</organism>